<dbReference type="PANTHER" id="PTHR34606">
    <property type="entry name" value="BON DOMAIN-CONTAINING PROTEIN"/>
    <property type="match status" value="1"/>
</dbReference>
<dbReference type="InterPro" id="IPR051686">
    <property type="entry name" value="Lipoprotein_DolP"/>
</dbReference>
<feature type="chain" id="PRO_5043313780" evidence="1">
    <location>
        <begin position="27"/>
        <end position="277"/>
    </location>
</feature>
<sequence>MPHLHSLALAMAGSALLGLVALPAAAGDGFSEQIREARQEGSIWTAFAFNHHLGPFSLNVDVEHGLATLTGTVANEVNRELAEQVALGVEGIDAVDNLIRVDPGVRPRLLSIAAADSHLDDATVTAKVKSKLLWNTTTQGLDIGVETHEGLVTLSGRSASAEAREMAGKLAASTEGVERVDNAIHLSADPGTAQRDGEQRAEAGSLLGDAWITGKVKTRFLSSDNLAALDISVETDDGVVRLAGNVATAAEKALAVETARNVRGVLDVHAASLKVAG</sequence>
<proteinExistence type="predicted"/>
<feature type="domain" description="BON" evidence="2">
    <location>
        <begin position="208"/>
        <end position="277"/>
    </location>
</feature>
<organism evidence="3">
    <name type="scientific">Pseudomonas solani</name>
    <dbReference type="NCBI Taxonomy" id="2731552"/>
    <lineage>
        <taxon>Bacteria</taxon>
        <taxon>Pseudomonadati</taxon>
        <taxon>Pseudomonadota</taxon>
        <taxon>Gammaproteobacteria</taxon>
        <taxon>Pseudomonadales</taxon>
        <taxon>Pseudomonadaceae</taxon>
        <taxon>Pseudomonas</taxon>
    </lineage>
</organism>
<dbReference type="AlphaFoldDB" id="A0AAU7Y5I1"/>
<dbReference type="InterPro" id="IPR014004">
    <property type="entry name" value="Transpt-assoc_nodulatn_dom_bac"/>
</dbReference>
<dbReference type="Pfam" id="PF04972">
    <property type="entry name" value="BON"/>
    <property type="match status" value="3"/>
</dbReference>
<reference evidence="3" key="1">
    <citation type="submission" date="2023-08" db="EMBL/GenBank/DDBJ databases">
        <title>Increased levels of nutrients transform a symbiont into a lethal pathobiont.</title>
        <authorList>
            <person name="Lachnit T."/>
            <person name="Ulrich L."/>
            <person name="Willmer F.M."/>
            <person name="Hasenbein T."/>
            <person name="Steiner L.X."/>
            <person name="Wolters M."/>
            <person name="Herbst E.M."/>
            <person name="Deines P."/>
        </authorList>
    </citation>
    <scope>NUCLEOTIDE SEQUENCE</scope>
    <source>
        <strain evidence="3">T3</strain>
    </source>
</reference>
<dbReference type="Gene3D" id="3.30.1340.30">
    <property type="match status" value="3"/>
</dbReference>
<evidence type="ECO:0000259" key="2">
    <source>
        <dbReference type="PROSITE" id="PS50914"/>
    </source>
</evidence>
<feature type="domain" description="BON" evidence="2">
    <location>
        <begin position="35"/>
        <end position="103"/>
    </location>
</feature>
<feature type="signal peptide" evidence="1">
    <location>
        <begin position="1"/>
        <end position="26"/>
    </location>
</feature>
<gene>
    <name evidence="3" type="ORF">ABS648_00610</name>
</gene>
<name>A0AAU7Y5I1_9PSED</name>
<keyword evidence="1" id="KW-0732">Signal</keyword>
<dbReference type="RefSeq" id="WP_350447411.1">
    <property type="nucleotide sequence ID" value="NZ_CP158373.1"/>
</dbReference>
<dbReference type="InterPro" id="IPR007055">
    <property type="entry name" value="BON_dom"/>
</dbReference>
<dbReference type="PROSITE" id="PS50914">
    <property type="entry name" value="BON"/>
    <property type="match status" value="3"/>
</dbReference>
<dbReference type="SMART" id="SM00749">
    <property type="entry name" value="BON"/>
    <property type="match status" value="3"/>
</dbReference>
<dbReference type="EMBL" id="CP158373">
    <property type="protein sequence ID" value="XBY64291.1"/>
    <property type="molecule type" value="Genomic_DNA"/>
</dbReference>
<protein>
    <submittedName>
        <fullName evidence="3">BON domain-containing protein</fullName>
    </submittedName>
</protein>
<feature type="domain" description="BON" evidence="2">
    <location>
        <begin position="120"/>
        <end position="188"/>
    </location>
</feature>
<accession>A0AAU7Y5I1</accession>
<dbReference type="PANTHER" id="PTHR34606:SF15">
    <property type="entry name" value="BON DOMAIN-CONTAINING PROTEIN"/>
    <property type="match status" value="1"/>
</dbReference>
<evidence type="ECO:0000313" key="3">
    <source>
        <dbReference type="EMBL" id="XBY64291.1"/>
    </source>
</evidence>
<evidence type="ECO:0000256" key="1">
    <source>
        <dbReference type="SAM" id="SignalP"/>
    </source>
</evidence>